<evidence type="ECO:0000256" key="2">
    <source>
        <dbReference type="ARBA" id="ARBA00023295"/>
    </source>
</evidence>
<dbReference type="PROSITE" id="PS51910">
    <property type="entry name" value="GH18_2"/>
    <property type="match status" value="1"/>
</dbReference>
<dbReference type="GO" id="GO:0004568">
    <property type="term" value="F:chitinase activity"/>
    <property type="evidence" value="ECO:0007669"/>
    <property type="project" value="TreeGrafter"/>
</dbReference>
<evidence type="ECO:0000256" key="3">
    <source>
        <dbReference type="RuleBase" id="RU000489"/>
    </source>
</evidence>
<dbReference type="SUPFAM" id="SSF51445">
    <property type="entry name" value="(Trans)glycosidases"/>
    <property type="match status" value="1"/>
</dbReference>
<dbReference type="InterPro" id="IPR001579">
    <property type="entry name" value="Glyco_hydro_18_chit_AS"/>
</dbReference>
<dbReference type="EMBL" id="HBHQ01021031">
    <property type="protein sequence ID" value="CAD9822351.1"/>
    <property type="molecule type" value="Transcribed_RNA"/>
</dbReference>
<protein>
    <recommendedName>
        <fullName evidence="6">GH18 domain-containing protein</fullName>
    </recommendedName>
</protein>
<accession>A0A7S2UMT3</accession>
<keyword evidence="2 3" id="KW-0326">Glycosidase</keyword>
<name>A0A7S2UMT3_9STRA</name>
<evidence type="ECO:0000259" key="6">
    <source>
        <dbReference type="PROSITE" id="PS51910"/>
    </source>
</evidence>
<comment type="similarity">
    <text evidence="4">Belongs to the glycosyl hydrolase 18 family.</text>
</comment>
<proteinExistence type="inferred from homology"/>
<evidence type="ECO:0000256" key="5">
    <source>
        <dbReference type="SAM" id="MobiDB-lite"/>
    </source>
</evidence>
<dbReference type="SMART" id="SM00636">
    <property type="entry name" value="Glyco_18"/>
    <property type="match status" value="1"/>
</dbReference>
<dbReference type="InterPro" id="IPR001223">
    <property type="entry name" value="Glyco_hydro18_cat"/>
</dbReference>
<organism evidence="7">
    <name type="scientific">Attheya septentrionalis</name>
    <dbReference type="NCBI Taxonomy" id="420275"/>
    <lineage>
        <taxon>Eukaryota</taxon>
        <taxon>Sar</taxon>
        <taxon>Stramenopiles</taxon>
        <taxon>Ochrophyta</taxon>
        <taxon>Bacillariophyta</taxon>
        <taxon>Coscinodiscophyceae</taxon>
        <taxon>Chaetocerotophycidae</taxon>
        <taxon>Chaetocerotales</taxon>
        <taxon>Attheyaceae</taxon>
        <taxon>Attheya</taxon>
    </lineage>
</organism>
<evidence type="ECO:0000313" key="7">
    <source>
        <dbReference type="EMBL" id="CAD9822351.1"/>
    </source>
</evidence>
<dbReference type="InterPro" id="IPR050314">
    <property type="entry name" value="Glycosyl_Hydrlase_18"/>
</dbReference>
<feature type="domain" description="GH18" evidence="6">
    <location>
        <begin position="1"/>
        <end position="253"/>
    </location>
</feature>
<dbReference type="AlphaFoldDB" id="A0A7S2UMT3"/>
<dbReference type="GO" id="GO:0006032">
    <property type="term" value="P:chitin catabolic process"/>
    <property type="evidence" value="ECO:0007669"/>
    <property type="project" value="TreeGrafter"/>
</dbReference>
<evidence type="ECO:0000256" key="4">
    <source>
        <dbReference type="RuleBase" id="RU004453"/>
    </source>
</evidence>
<dbReference type="Pfam" id="PF00704">
    <property type="entry name" value="Glyco_hydro_18"/>
    <property type="match status" value="1"/>
</dbReference>
<feature type="compositionally biased region" description="Basic and acidic residues" evidence="5">
    <location>
        <begin position="253"/>
        <end position="264"/>
    </location>
</feature>
<dbReference type="InterPro" id="IPR011583">
    <property type="entry name" value="Chitinase_II/V-like_cat"/>
</dbReference>
<dbReference type="GO" id="GO:0005576">
    <property type="term" value="C:extracellular region"/>
    <property type="evidence" value="ECO:0007669"/>
    <property type="project" value="TreeGrafter"/>
</dbReference>
<gene>
    <name evidence="7" type="ORF">ASEP1449_LOCUS14185</name>
</gene>
<keyword evidence="1 3" id="KW-0378">Hydrolase</keyword>
<reference evidence="7" key="1">
    <citation type="submission" date="2021-01" db="EMBL/GenBank/DDBJ databases">
        <authorList>
            <person name="Corre E."/>
            <person name="Pelletier E."/>
            <person name="Niang G."/>
            <person name="Scheremetjew M."/>
            <person name="Finn R."/>
            <person name="Kale V."/>
            <person name="Holt S."/>
            <person name="Cochrane G."/>
            <person name="Meng A."/>
            <person name="Brown T."/>
            <person name="Cohen L."/>
        </authorList>
    </citation>
    <scope>NUCLEOTIDE SEQUENCE</scope>
    <source>
        <strain evidence="7">CCMP2084</strain>
    </source>
</reference>
<dbReference type="PROSITE" id="PS01095">
    <property type="entry name" value="GH18_1"/>
    <property type="match status" value="1"/>
</dbReference>
<dbReference type="PANTHER" id="PTHR11177:SF317">
    <property type="entry name" value="CHITINASE 12-RELATED"/>
    <property type="match status" value="1"/>
</dbReference>
<dbReference type="PANTHER" id="PTHR11177">
    <property type="entry name" value="CHITINASE"/>
    <property type="match status" value="1"/>
</dbReference>
<sequence length="273" mass="30989">MVRTEIVPRSNGLLKKDESIADRIIMPTKRCFLLFVQMTKCTRSLYSEQEQLDGVDFDWEQPANQEEFIYYLHLIVEASAVFRKEGLLLSVAMHDKQVLPEDVYDAVDRIHLMAYDMKPPSSGDFHFARFDMVQDAVETLLKSGCPSSKIILGIPSYARHVHNHGLVQTYADIIQVHSEDFDRDLTYDDIADFAEYDDFVFQSPMDVETKVGYAKYKNLGGVFFWEIGQDQHQKPFAPGGILLSAAAYAMSEEHASSRDTDGQPKETISAGEL</sequence>
<dbReference type="GO" id="GO:0005975">
    <property type="term" value="P:carbohydrate metabolic process"/>
    <property type="evidence" value="ECO:0007669"/>
    <property type="project" value="InterPro"/>
</dbReference>
<evidence type="ECO:0000256" key="1">
    <source>
        <dbReference type="ARBA" id="ARBA00022801"/>
    </source>
</evidence>
<dbReference type="Gene3D" id="3.20.20.80">
    <property type="entry name" value="Glycosidases"/>
    <property type="match status" value="1"/>
</dbReference>
<dbReference type="InterPro" id="IPR017853">
    <property type="entry name" value="GH"/>
</dbReference>
<feature type="region of interest" description="Disordered" evidence="5">
    <location>
        <begin position="253"/>
        <end position="273"/>
    </location>
</feature>
<dbReference type="GO" id="GO:0008061">
    <property type="term" value="F:chitin binding"/>
    <property type="evidence" value="ECO:0007669"/>
    <property type="project" value="InterPro"/>
</dbReference>